<evidence type="ECO:0000256" key="10">
    <source>
        <dbReference type="ARBA" id="ARBA00023242"/>
    </source>
</evidence>
<dbReference type="Proteomes" id="UP001642540">
    <property type="component" value="Unassembled WGS sequence"/>
</dbReference>
<dbReference type="PANTHER" id="PTHR22808:SF1">
    <property type="entry name" value="RNA CYTOSINE-C(5)-METHYLTRANSFERASE NSUN2-RELATED"/>
    <property type="match status" value="1"/>
</dbReference>
<feature type="domain" description="SAM-dependent MTase RsmB/NOP-type" evidence="13">
    <location>
        <begin position="58"/>
        <end position="421"/>
    </location>
</feature>
<evidence type="ECO:0000256" key="7">
    <source>
        <dbReference type="ARBA" id="ARBA00022691"/>
    </source>
</evidence>
<dbReference type="Gene3D" id="3.40.50.150">
    <property type="entry name" value="Vaccinia Virus protein VP39"/>
    <property type="match status" value="1"/>
</dbReference>
<reference evidence="14 15" key="1">
    <citation type="submission" date="2024-08" db="EMBL/GenBank/DDBJ databases">
        <authorList>
            <person name="Cucini C."/>
            <person name="Frati F."/>
        </authorList>
    </citation>
    <scope>NUCLEOTIDE SEQUENCE [LARGE SCALE GENOMIC DNA]</scope>
</reference>
<evidence type="ECO:0000256" key="11">
    <source>
        <dbReference type="PROSITE-ProRule" id="PRU01023"/>
    </source>
</evidence>
<dbReference type="InterPro" id="IPR018314">
    <property type="entry name" value="RsmB/NOL1/NOP2-like_CS"/>
</dbReference>
<gene>
    <name evidence="14" type="ORF">ODALV1_LOCUS28805</name>
</gene>
<dbReference type="InterPro" id="IPR023270">
    <property type="entry name" value="RCMT_NCL1"/>
</dbReference>
<comment type="caution">
    <text evidence="14">The sequence shown here is derived from an EMBL/GenBank/DDBJ whole genome shotgun (WGS) entry which is preliminary data.</text>
</comment>
<sequence>MGKKSSKRWKNKKNKNANAETNEKGVRKQYEEIIKENADFETYYKLQKICPEEEWDNMMTHLKTSLPTTFRITGSRSEARALLHVLQKHLIRDAVLAGKSDPEGDIGAFPLPWYPQTLGWQISLTRKDIRRNEAYFRLHNFLISETETGNISRQEAVSMIPPLALQVEPHHKVLDLCAAPGSKTAQLIEMIHGEEEGINTSGFVVANDLDNKRCYMLVHQGKRLLSPAFIVTNHDASRYPDVVQTDENGALKKFKFDRVLCDVPCSGDGTMRKNIDVWKKWSTSNGLFLHQVQYHVLKRGLELLEVGGKLVYSTCSLNPIEDEAVLHRMLKDAEGSVELLDIDLPHLKHTKGMSHWTPCTRDLVQYKNFEEVPVKWQTTVRPYMFPPTPEDAPKYHFEKCVRVLPHQQDTGGFFIALLTKTRLLPWEKTEVELKPEEAPPPVKRDPRGPPKKIRRIGGYKEDPYVFMSEDNPIWPHVRDFYGLDQGLDCTNFLRRSEDGKIKNIYITTKAVRDFVMNNENTVKIINVGVKALARADKKWTPCDFRLSQEGLPSLSPFIKSRRVQLPKQDLEAVLLNDDDKDKPPLLELLSEETRKLVEPIERGSLVLDIDLQVEDDGPLCKLQLVGWKGTNSLRAYIQKNDRVHYLRLCGADVSKYEKNKFKEREEAEAEEAKQKETGNNEPEMDMDAENGEGNGNGTVASPEEKDDATESSDGVAVAAPIEVKSS</sequence>
<keyword evidence="15" id="KW-1185">Reference proteome</keyword>
<keyword evidence="4" id="KW-0820">tRNA-binding</keyword>
<evidence type="ECO:0000256" key="1">
    <source>
        <dbReference type="ARBA" id="ARBA00004123"/>
    </source>
</evidence>
<comment type="similarity">
    <text evidence="2 11">Belongs to the class I-like SAM-binding methyltransferase superfamily. RsmB/NOP family.</text>
</comment>
<keyword evidence="9 11" id="KW-0694">RNA-binding</keyword>
<evidence type="ECO:0000256" key="3">
    <source>
        <dbReference type="ARBA" id="ARBA00012629"/>
    </source>
</evidence>
<dbReference type="Pfam" id="PF01189">
    <property type="entry name" value="Methyltr_RsmB-F"/>
    <property type="match status" value="1"/>
</dbReference>
<feature type="binding site" evidence="11">
    <location>
        <begin position="177"/>
        <end position="183"/>
    </location>
    <ligand>
        <name>S-adenosyl-L-methionine</name>
        <dbReference type="ChEBI" id="CHEBI:59789"/>
    </ligand>
</feature>
<evidence type="ECO:0000256" key="4">
    <source>
        <dbReference type="ARBA" id="ARBA00022555"/>
    </source>
</evidence>
<organism evidence="14 15">
    <name type="scientific">Orchesella dallaii</name>
    <dbReference type="NCBI Taxonomy" id="48710"/>
    <lineage>
        <taxon>Eukaryota</taxon>
        <taxon>Metazoa</taxon>
        <taxon>Ecdysozoa</taxon>
        <taxon>Arthropoda</taxon>
        <taxon>Hexapoda</taxon>
        <taxon>Collembola</taxon>
        <taxon>Entomobryomorpha</taxon>
        <taxon>Entomobryoidea</taxon>
        <taxon>Orchesellidae</taxon>
        <taxon>Orchesellinae</taxon>
        <taxon>Orchesella</taxon>
    </lineage>
</organism>
<evidence type="ECO:0000256" key="5">
    <source>
        <dbReference type="ARBA" id="ARBA00022603"/>
    </source>
</evidence>
<feature type="binding site" evidence="11">
    <location>
        <position position="262"/>
    </location>
    <ligand>
        <name>S-adenosyl-L-methionine</name>
        <dbReference type="ChEBI" id="CHEBI:59789"/>
    </ligand>
</feature>
<evidence type="ECO:0000259" key="13">
    <source>
        <dbReference type="PROSITE" id="PS51686"/>
    </source>
</evidence>
<feature type="active site" description="Nucleophile" evidence="11">
    <location>
        <position position="315"/>
    </location>
</feature>
<dbReference type="PRINTS" id="PR02011">
    <property type="entry name" value="RCMTNCL1"/>
</dbReference>
<keyword evidence="8" id="KW-0819">tRNA processing</keyword>
<dbReference type="InterPro" id="IPR049560">
    <property type="entry name" value="MeTrfase_RsmB-F_NOP2_cat"/>
</dbReference>
<dbReference type="Pfam" id="PF25376">
    <property type="entry name" value="Pre-PUA_NSUN2"/>
    <property type="match status" value="1"/>
</dbReference>
<evidence type="ECO:0000313" key="15">
    <source>
        <dbReference type="Proteomes" id="UP001642540"/>
    </source>
</evidence>
<keyword evidence="6 11" id="KW-0808">Transferase</keyword>
<dbReference type="PROSITE" id="PS01153">
    <property type="entry name" value="NOL1_NOP2_SUN"/>
    <property type="match status" value="1"/>
</dbReference>
<evidence type="ECO:0000256" key="6">
    <source>
        <dbReference type="ARBA" id="ARBA00022679"/>
    </source>
</evidence>
<evidence type="ECO:0000256" key="2">
    <source>
        <dbReference type="ARBA" id="ARBA00007494"/>
    </source>
</evidence>
<protein>
    <recommendedName>
        <fullName evidence="3">tRNA (cytosine(34)-C(5))-methyltransferase</fullName>
        <ecNumber evidence="3">2.1.1.203</ecNumber>
    </recommendedName>
</protein>
<feature type="compositionally biased region" description="Basic residues" evidence="12">
    <location>
        <begin position="1"/>
        <end position="15"/>
    </location>
</feature>
<dbReference type="InterPro" id="IPR001678">
    <property type="entry name" value="MeTrfase_RsmB-F_NOP2_dom"/>
</dbReference>
<accession>A0ABP1S1T5</accession>
<feature type="region of interest" description="Disordered" evidence="12">
    <location>
        <begin position="662"/>
        <end position="726"/>
    </location>
</feature>
<dbReference type="EMBL" id="CAXLJM020000147">
    <property type="protein sequence ID" value="CAL8141625.1"/>
    <property type="molecule type" value="Genomic_DNA"/>
</dbReference>
<proteinExistence type="inferred from homology"/>
<dbReference type="InterPro" id="IPR023267">
    <property type="entry name" value="RCMT"/>
</dbReference>
<feature type="compositionally biased region" description="Basic and acidic residues" evidence="12">
    <location>
        <begin position="662"/>
        <end position="678"/>
    </location>
</feature>
<name>A0ABP1S1T5_9HEXA</name>
<evidence type="ECO:0000256" key="12">
    <source>
        <dbReference type="SAM" id="MobiDB-lite"/>
    </source>
</evidence>
<feature type="compositionally biased region" description="Basic and acidic residues" evidence="12">
    <location>
        <begin position="435"/>
        <end position="448"/>
    </location>
</feature>
<dbReference type="PROSITE" id="PS51686">
    <property type="entry name" value="SAM_MT_RSMB_NOP"/>
    <property type="match status" value="1"/>
</dbReference>
<feature type="binding site" evidence="11">
    <location>
        <position position="235"/>
    </location>
    <ligand>
        <name>S-adenosyl-L-methionine</name>
        <dbReference type="ChEBI" id="CHEBI:59789"/>
    </ligand>
</feature>
<dbReference type="Pfam" id="PF25378">
    <property type="entry name" value="PUA_NSUN2"/>
    <property type="match status" value="1"/>
</dbReference>
<comment type="subcellular location">
    <subcellularLocation>
        <location evidence="1">Nucleus</location>
    </subcellularLocation>
</comment>
<keyword evidence="5 11" id="KW-0489">Methyltransferase</keyword>
<dbReference type="EC" id="2.1.1.203" evidence="3"/>
<dbReference type="InterPro" id="IPR029063">
    <property type="entry name" value="SAM-dependent_MTases_sf"/>
</dbReference>
<feature type="region of interest" description="Disordered" evidence="12">
    <location>
        <begin position="435"/>
        <end position="454"/>
    </location>
</feature>
<evidence type="ECO:0000256" key="9">
    <source>
        <dbReference type="ARBA" id="ARBA00022884"/>
    </source>
</evidence>
<evidence type="ECO:0000313" key="14">
    <source>
        <dbReference type="EMBL" id="CAL8141625.1"/>
    </source>
</evidence>
<dbReference type="PANTHER" id="PTHR22808">
    <property type="entry name" value="NCL1 YEAST -RELATED NOL1/NOP2/FMU SUN DOMAIN-CONTAINING"/>
    <property type="match status" value="1"/>
</dbReference>
<dbReference type="InterPro" id="IPR057285">
    <property type="entry name" value="Pre-PUA_NSUN2"/>
</dbReference>
<keyword evidence="10" id="KW-0539">Nucleus</keyword>
<feature type="region of interest" description="Disordered" evidence="12">
    <location>
        <begin position="1"/>
        <end position="24"/>
    </location>
</feature>
<dbReference type="PRINTS" id="PR02008">
    <property type="entry name" value="RCMTFAMILY"/>
</dbReference>
<feature type="binding site" evidence="11">
    <location>
        <position position="208"/>
    </location>
    <ligand>
        <name>S-adenosyl-L-methionine</name>
        <dbReference type="ChEBI" id="CHEBI:59789"/>
    </ligand>
</feature>
<dbReference type="InterPro" id="IPR057286">
    <property type="entry name" value="PUA_NSUN2"/>
</dbReference>
<evidence type="ECO:0000256" key="8">
    <source>
        <dbReference type="ARBA" id="ARBA00022694"/>
    </source>
</evidence>
<dbReference type="SUPFAM" id="SSF53335">
    <property type="entry name" value="S-adenosyl-L-methionine-dependent methyltransferases"/>
    <property type="match status" value="1"/>
</dbReference>
<keyword evidence="7 11" id="KW-0949">S-adenosyl-L-methionine</keyword>